<gene>
    <name evidence="3" type="ORF">DTER00134_LOCUS21986</name>
    <name evidence="4" type="ORF">DTER00134_LOCUS21987</name>
    <name evidence="5" type="ORF">DTER00134_LOCUS21988</name>
</gene>
<dbReference type="EMBL" id="HBIP01036193">
    <property type="protein sequence ID" value="CAE0506910.1"/>
    <property type="molecule type" value="Transcribed_RNA"/>
</dbReference>
<evidence type="ECO:0000256" key="1">
    <source>
        <dbReference type="SAM" id="SignalP"/>
    </source>
</evidence>
<protein>
    <recommendedName>
        <fullName evidence="2">Glycosyltransferase 61 catalytic domain-containing protein</fullName>
    </recommendedName>
</protein>
<sequence>MGSVPTPIESTISVIFILILCTCASPHLPNQLFASITVKCVRNGSVCLESMNRYIVDKRAQQGTTRFLELNTLGYEKPYFHAMMLFLLPFSNALRELASINASSDPIIVISDKFYPLAKAFLPALPKKVVPEGSTLVLGPGSVISVRYRACDMRHGVWLDMPCLRACALSLRALYSSLHARSPTKPQGLTGKNRPGRYYILVVQRSGTRVIMNIAKLIQTLTGMITNAEILIDDGLNFIDKLKLFYLADVVIFYHGAAASNILFSKDGALILEITCYDTARISERADNQMSISMGLNASPTPISIWRTNRIVGTIHGKVCFSVYLVPLRTSVVNLGANFPGFNTSIRSFNEKIKRKNVTLNDDDILGIGLYIHFFLKGKTVCMPVLSRFDVG</sequence>
<reference evidence="3" key="1">
    <citation type="submission" date="2021-01" db="EMBL/GenBank/DDBJ databases">
        <authorList>
            <person name="Corre E."/>
            <person name="Pelletier E."/>
            <person name="Niang G."/>
            <person name="Scheremetjew M."/>
            <person name="Finn R."/>
            <person name="Kale V."/>
            <person name="Holt S."/>
            <person name="Cochrane G."/>
            <person name="Meng A."/>
            <person name="Brown T."/>
            <person name="Cohen L."/>
        </authorList>
    </citation>
    <scope>NUCLEOTIDE SEQUENCE</scope>
    <source>
        <strain evidence="3">CCMP1320</strain>
    </source>
</reference>
<evidence type="ECO:0000313" key="3">
    <source>
        <dbReference type="EMBL" id="CAE0506910.1"/>
    </source>
</evidence>
<proteinExistence type="predicted"/>
<evidence type="ECO:0000313" key="5">
    <source>
        <dbReference type="EMBL" id="CAE0506912.1"/>
    </source>
</evidence>
<feature type="signal peptide" evidence="1">
    <location>
        <begin position="1"/>
        <end position="24"/>
    </location>
</feature>
<dbReference type="InterPro" id="IPR049625">
    <property type="entry name" value="Glyco_transf_61_cat"/>
</dbReference>
<organism evidence="3">
    <name type="scientific">Dunaliella tertiolecta</name>
    <name type="common">Green alga</name>
    <dbReference type="NCBI Taxonomy" id="3047"/>
    <lineage>
        <taxon>Eukaryota</taxon>
        <taxon>Viridiplantae</taxon>
        <taxon>Chlorophyta</taxon>
        <taxon>core chlorophytes</taxon>
        <taxon>Chlorophyceae</taxon>
        <taxon>CS clade</taxon>
        <taxon>Chlamydomonadales</taxon>
        <taxon>Dunaliellaceae</taxon>
        <taxon>Dunaliella</taxon>
    </lineage>
</organism>
<name>A0A6S8PM07_DUNTE</name>
<evidence type="ECO:0000313" key="4">
    <source>
        <dbReference type="EMBL" id="CAE0506911.1"/>
    </source>
</evidence>
<accession>A0A6S8PM07</accession>
<dbReference type="Pfam" id="PF04577">
    <property type="entry name" value="Glyco_transf_61"/>
    <property type="match status" value="1"/>
</dbReference>
<dbReference type="GO" id="GO:0016757">
    <property type="term" value="F:glycosyltransferase activity"/>
    <property type="evidence" value="ECO:0007669"/>
    <property type="project" value="InterPro"/>
</dbReference>
<keyword evidence="1" id="KW-0732">Signal</keyword>
<dbReference type="EMBL" id="HBIP01036194">
    <property type="protein sequence ID" value="CAE0506911.1"/>
    <property type="molecule type" value="Transcribed_RNA"/>
</dbReference>
<dbReference type="EMBL" id="HBIP01036195">
    <property type="protein sequence ID" value="CAE0506912.1"/>
    <property type="molecule type" value="Transcribed_RNA"/>
</dbReference>
<dbReference type="AlphaFoldDB" id="A0A6S8PM07"/>
<evidence type="ECO:0000259" key="2">
    <source>
        <dbReference type="Pfam" id="PF04577"/>
    </source>
</evidence>
<feature type="domain" description="Glycosyltransferase 61 catalytic" evidence="2">
    <location>
        <begin position="124"/>
        <end position="271"/>
    </location>
</feature>
<feature type="chain" id="PRO_5036191459" description="Glycosyltransferase 61 catalytic domain-containing protein" evidence="1">
    <location>
        <begin position="25"/>
        <end position="392"/>
    </location>
</feature>